<feature type="region of interest" description="Disordered" evidence="11">
    <location>
        <begin position="213"/>
        <end position="337"/>
    </location>
</feature>
<evidence type="ECO:0000256" key="6">
    <source>
        <dbReference type="ARBA" id="ARBA00022917"/>
    </source>
</evidence>
<reference evidence="14" key="1">
    <citation type="submission" date="2025-08" db="UniProtKB">
        <authorList>
            <consortium name="RefSeq"/>
        </authorList>
    </citation>
    <scope>IDENTIFICATION</scope>
    <source>
        <tissue evidence="14">Sperm</tissue>
    </source>
</reference>
<evidence type="ECO:0000256" key="5">
    <source>
        <dbReference type="ARBA" id="ARBA00022840"/>
    </source>
</evidence>
<sequence>MLSPTLYTHTGGDGGDVDVITARVLITARFSGVNINVTSDSTRIPRALWKSLPVLESNSGFNLSGAHAIAFYLAGLGPGPGADRWAGLGQGAEQEATVLQWVALAEGTLLPATVATCFPSVARGDHRKAASRARAEIFTVLSALDSTLRHRTFLVGERLSLADVSVATALLLPFAHVLDAAARGRYPHATRWFLTCAHQPEFLSVLGPVALPRQPAGDGGHPAPAKGQPAGAEGQPGPAKGQPAGAKGQPGPAKGQPAGAKGQPAPAKGQPAGEKGQAAAEGTANGDDAKPKTPAQLKKEAKRKEKLDKFQQKQEKVKESRADEQQQQQKKKAKVEKKELEVITYDVDTPPGEKKDVSGLMPEAYSPRYVEAAWYPWWEKQGFFKPEYGRASVSEENPKGVFMMCIPPPNVTGSLHLGHALTNAVEDTLTRWHRMRGETTLWNPGCDHAGIATQVVVERKVKKELGLSRHDLGRDNFVEHVWAWKREKGDRIYHQLRTLGSSLDWDRACFTMDPKLSRAVQEAFVRLHDDGVIYRGNRLVNWSCSLNSAISDIEVDKKELSGRTLLPVPGYSEKVEFGVLVSFAYKVEDSDEEVVVATTRVETMLGDTGVAVHPDDPRYTHLRGRFVLHPFCGRRLPIVHDDFVDTAFGTGAVKITPGHDLADFECGSRHGLETITILDSSGTLLNVPPPFLGMRRFDARVAVLRALEERGLARGVTDNPMVVPICSRSKDVVEPLLRPQWYVRCGEMAAAASASVRSGELSIVPRAFRKTWFSWMDNIRDWCISRQLWWGHRIPAYHVTIQGGGHTTASAGDDVDELWVSGRTEEEARAKAAKKFNVDPQLIHLRQDDDVLDTWFSSGLFPFSIFGWPDETEELRVFYPGTLLETGHDILFFWVARMVMLGLRLLGKLPFKEVYLHAIVRDAHGRKMSKSLGNVIDPVSVIHGITLQELHDSLQDGNLDPLEVQKAIEGQTADFPNGIPECGTDALRFALCAYTAQGRDINLDVNRILGYRHFCNKMWNATRFCLKVLGPDFRPAATAAVPDGAGEMERWVLSRLSAAVSACDAAFRSYDFPAITTAIYSFWLYELCDVYLECVKPLAGGSAEGAPPAPGLAACRQALYSCLDGGLRLAAPLMPFLTEELYQRLPRRPTAAARPPPASIAVSPYPEEHEKYRTTIGCPAL</sequence>
<evidence type="ECO:0000256" key="4">
    <source>
        <dbReference type="ARBA" id="ARBA00022741"/>
    </source>
</evidence>
<dbReference type="GO" id="GO:0006438">
    <property type="term" value="P:valyl-tRNA aminoacylation"/>
    <property type="evidence" value="ECO:0007669"/>
    <property type="project" value="InterPro"/>
</dbReference>
<evidence type="ECO:0000256" key="10">
    <source>
        <dbReference type="RuleBase" id="RU363035"/>
    </source>
</evidence>
<dbReference type="GO" id="GO:0005829">
    <property type="term" value="C:cytosol"/>
    <property type="evidence" value="ECO:0007669"/>
    <property type="project" value="TreeGrafter"/>
</dbReference>
<dbReference type="InterPro" id="IPR009008">
    <property type="entry name" value="Val/Leu/Ile-tRNA-synth_edit"/>
</dbReference>
<evidence type="ECO:0000313" key="13">
    <source>
        <dbReference type="Proteomes" id="UP001318040"/>
    </source>
</evidence>
<dbReference type="CTD" id="7407"/>
<feature type="domain" description="GST C-terminal" evidence="12">
    <location>
        <begin position="91"/>
        <end position="216"/>
    </location>
</feature>
<comment type="catalytic activity">
    <reaction evidence="9">
        <text>tRNA(Val) + L-valine + ATP = L-valyl-tRNA(Val) + AMP + diphosphate</text>
        <dbReference type="Rhea" id="RHEA:10704"/>
        <dbReference type="Rhea" id="RHEA-COMP:9672"/>
        <dbReference type="Rhea" id="RHEA-COMP:9708"/>
        <dbReference type="ChEBI" id="CHEBI:30616"/>
        <dbReference type="ChEBI" id="CHEBI:33019"/>
        <dbReference type="ChEBI" id="CHEBI:57762"/>
        <dbReference type="ChEBI" id="CHEBI:78442"/>
        <dbReference type="ChEBI" id="CHEBI:78537"/>
        <dbReference type="ChEBI" id="CHEBI:456215"/>
        <dbReference type="EC" id="6.1.1.9"/>
    </reaction>
</comment>
<dbReference type="CDD" id="cd07962">
    <property type="entry name" value="Anticodon_Ia_Val"/>
    <property type="match status" value="1"/>
</dbReference>
<dbReference type="InterPro" id="IPR036282">
    <property type="entry name" value="Glutathione-S-Trfase_C_sf"/>
</dbReference>
<dbReference type="InterPro" id="IPR010987">
    <property type="entry name" value="Glutathione-S-Trfase_C-like"/>
</dbReference>
<evidence type="ECO:0000256" key="11">
    <source>
        <dbReference type="SAM" id="MobiDB-lite"/>
    </source>
</evidence>
<dbReference type="FunFam" id="3.90.740.10:FF:000008">
    <property type="entry name" value="Valine--tRNA ligase, mitochondrial"/>
    <property type="match status" value="1"/>
</dbReference>
<dbReference type="SUPFAM" id="SSF47616">
    <property type="entry name" value="GST C-terminal domain-like"/>
    <property type="match status" value="1"/>
</dbReference>
<dbReference type="PROSITE" id="PS50405">
    <property type="entry name" value="GST_CTER"/>
    <property type="match status" value="1"/>
</dbReference>
<evidence type="ECO:0000256" key="2">
    <source>
        <dbReference type="ARBA" id="ARBA00013169"/>
    </source>
</evidence>
<protein>
    <recommendedName>
        <fullName evidence="2">valine--tRNA ligase</fullName>
        <ecNumber evidence="2">6.1.1.9</ecNumber>
    </recommendedName>
    <alternativeName>
        <fullName evidence="8">Valyl-tRNA synthetase</fullName>
    </alternativeName>
</protein>
<dbReference type="Pfam" id="PF08264">
    <property type="entry name" value="Anticodon_1"/>
    <property type="match status" value="1"/>
</dbReference>
<keyword evidence="3 10" id="KW-0436">Ligase</keyword>
<gene>
    <name evidence="14" type="primary">VARS2</name>
</gene>
<dbReference type="InterPro" id="IPR002300">
    <property type="entry name" value="aa-tRNA-synth_Ia"/>
</dbReference>
<dbReference type="SUPFAM" id="SSF47323">
    <property type="entry name" value="Anticodon-binding domain of a subclass of class I aminoacyl-tRNA synthetases"/>
    <property type="match status" value="1"/>
</dbReference>
<dbReference type="PANTHER" id="PTHR11946:SF109">
    <property type="entry name" value="VALINE--TRNA LIGASE"/>
    <property type="match status" value="1"/>
</dbReference>
<dbReference type="GO" id="GO:0002161">
    <property type="term" value="F:aminoacyl-tRNA deacylase activity"/>
    <property type="evidence" value="ECO:0007669"/>
    <property type="project" value="InterPro"/>
</dbReference>
<dbReference type="GO" id="GO:0005524">
    <property type="term" value="F:ATP binding"/>
    <property type="evidence" value="ECO:0007669"/>
    <property type="project" value="UniProtKB-KW"/>
</dbReference>
<organism evidence="13 14">
    <name type="scientific">Petromyzon marinus</name>
    <name type="common">Sea lamprey</name>
    <dbReference type="NCBI Taxonomy" id="7757"/>
    <lineage>
        <taxon>Eukaryota</taxon>
        <taxon>Metazoa</taxon>
        <taxon>Chordata</taxon>
        <taxon>Craniata</taxon>
        <taxon>Vertebrata</taxon>
        <taxon>Cyclostomata</taxon>
        <taxon>Hyperoartia</taxon>
        <taxon>Petromyzontiformes</taxon>
        <taxon>Petromyzontidae</taxon>
        <taxon>Petromyzon</taxon>
    </lineage>
</organism>
<dbReference type="CDD" id="cd03181">
    <property type="entry name" value="GST_C_EF1Bgamma_like"/>
    <property type="match status" value="1"/>
</dbReference>
<dbReference type="RefSeq" id="XP_032835424.1">
    <property type="nucleotide sequence ID" value="XM_032979533.1"/>
</dbReference>
<dbReference type="InterPro" id="IPR001412">
    <property type="entry name" value="aa-tRNA-synth_I_CS"/>
</dbReference>
<feature type="compositionally biased region" description="Low complexity" evidence="11">
    <location>
        <begin position="222"/>
        <end position="276"/>
    </location>
</feature>
<evidence type="ECO:0000259" key="12">
    <source>
        <dbReference type="PROSITE" id="PS50405"/>
    </source>
</evidence>
<dbReference type="InterPro" id="IPR014729">
    <property type="entry name" value="Rossmann-like_a/b/a_fold"/>
</dbReference>
<dbReference type="InterPro" id="IPR009080">
    <property type="entry name" value="tRNAsynth_Ia_anticodon-bd"/>
</dbReference>
<dbReference type="PANTHER" id="PTHR11946">
    <property type="entry name" value="VALYL-TRNA SYNTHETASES"/>
    <property type="match status" value="1"/>
</dbReference>
<dbReference type="PROSITE" id="PS00178">
    <property type="entry name" value="AA_TRNA_LIGASE_I"/>
    <property type="match status" value="1"/>
</dbReference>
<evidence type="ECO:0000256" key="9">
    <source>
        <dbReference type="ARBA" id="ARBA00047552"/>
    </source>
</evidence>
<dbReference type="KEGG" id="pmrn:116957412"/>
<evidence type="ECO:0000256" key="7">
    <source>
        <dbReference type="ARBA" id="ARBA00023146"/>
    </source>
</evidence>
<dbReference type="FunFam" id="1.20.1050.10:FF:000006">
    <property type="entry name" value="Elongation factor 1 gamma"/>
    <property type="match status" value="1"/>
</dbReference>
<dbReference type="Pfam" id="PF00043">
    <property type="entry name" value="GST_C"/>
    <property type="match status" value="1"/>
</dbReference>
<keyword evidence="4 10" id="KW-0547">Nucleotide-binding</keyword>
<dbReference type="FunFam" id="3.90.740.10:FF:000030">
    <property type="entry name" value="valine--tRNA ligase"/>
    <property type="match status" value="1"/>
</dbReference>
<keyword evidence="6 10" id="KW-0648">Protein biosynthesis</keyword>
<dbReference type="Gene3D" id="1.20.1050.10">
    <property type="match status" value="1"/>
</dbReference>
<name>A0AAJ7UGM9_PETMA</name>
<dbReference type="InterPro" id="IPR004046">
    <property type="entry name" value="GST_C"/>
</dbReference>
<evidence type="ECO:0000256" key="1">
    <source>
        <dbReference type="ARBA" id="ARBA00005594"/>
    </source>
</evidence>
<keyword evidence="5 10" id="KW-0067">ATP-binding</keyword>
<dbReference type="PRINTS" id="PR00986">
    <property type="entry name" value="TRNASYNTHVAL"/>
</dbReference>
<accession>A0AAJ7UGM9</accession>
<dbReference type="Proteomes" id="UP001318040">
    <property type="component" value="Chromosome 74"/>
</dbReference>
<dbReference type="FunFam" id="3.40.50.620:FF:000119">
    <property type="entry name" value="Putative valine--tRNA ligase-like"/>
    <property type="match status" value="1"/>
</dbReference>
<dbReference type="Gene3D" id="3.90.740.10">
    <property type="entry name" value="Valyl/Leucyl/Isoleucyl-tRNA synthetase, editing domain"/>
    <property type="match status" value="1"/>
</dbReference>
<dbReference type="GO" id="GO:0004832">
    <property type="term" value="F:valine-tRNA ligase activity"/>
    <property type="evidence" value="ECO:0007669"/>
    <property type="project" value="UniProtKB-EC"/>
</dbReference>
<dbReference type="InterPro" id="IPR013155">
    <property type="entry name" value="M/V/L/I-tRNA-synth_anticd-bd"/>
</dbReference>
<proteinExistence type="inferred from homology"/>
<dbReference type="Gene3D" id="3.40.50.620">
    <property type="entry name" value="HUPs"/>
    <property type="match status" value="2"/>
</dbReference>
<keyword evidence="7 10" id="KW-0030">Aminoacyl-tRNA synthetase</keyword>
<dbReference type="AlphaFoldDB" id="A0AAJ7UGM9"/>
<dbReference type="Gene3D" id="1.10.730.10">
    <property type="entry name" value="Isoleucyl-tRNA Synthetase, Domain 1"/>
    <property type="match status" value="1"/>
</dbReference>
<evidence type="ECO:0000256" key="3">
    <source>
        <dbReference type="ARBA" id="ARBA00022598"/>
    </source>
</evidence>
<dbReference type="Pfam" id="PF00133">
    <property type="entry name" value="tRNA-synt_1"/>
    <property type="match status" value="1"/>
</dbReference>
<comment type="similarity">
    <text evidence="1 10">Belongs to the class-I aminoacyl-tRNA synthetase family.</text>
</comment>
<keyword evidence="13" id="KW-1185">Reference proteome</keyword>
<dbReference type="FunFam" id="3.40.50.620:FF:000020">
    <property type="entry name" value="Valine--tRNA ligase, mitochondrial"/>
    <property type="match status" value="1"/>
</dbReference>
<dbReference type="SUPFAM" id="SSF50677">
    <property type="entry name" value="ValRS/IleRS/LeuRS editing domain"/>
    <property type="match status" value="1"/>
</dbReference>
<dbReference type="EC" id="6.1.1.9" evidence="2"/>
<dbReference type="FunFam" id="1.10.730.10:FF:000009">
    <property type="entry name" value="Valine--tRNA ligase, mitochondrial"/>
    <property type="match status" value="1"/>
</dbReference>
<dbReference type="NCBIfam" id="TIGR00422">
    <property type="entry name" value="valS"/>
    <property type="match status" value="1"/>
</dbReference>
<dbReference type="InterPro" id="IPR002303">
    <property type="entry name" value="Valyl-tRNA_ligase"/>
</dbReference>
<evidence type="ECO:0000256" key="8">
    <source>
        <dbReference type="ARBA" id="ARBA00029936"/>
    </source>
</evidence>
<evidence type="ECO:0000313" key="14">
    <source>
        <dbReference type="RefSeq" id="XP_032835424.1"/>
    </source>
</evidence>
<feature type="compositionally biased region" description="Basic and acidic residues" evidence="11">
    <location>
        <begin position="287"/>
        <end position="324"/>
    </location>
</feature>
<dbReference type="InterPro" id="IPR033705">
    <property type="entry name" value="Anticodon_Ia_Val"/>
</dbReference>
<dbReference type="CDD" id="cd00817">
    <property type="entry name" value="ValRS_core"/>
    <property type="match status" value="1"/>
</dbReference>
<dbReference type="NCBIfam" id="NF004349">
    <property type="entry name" value="PRK05729.1"/>
    <property type="match status" value="1"/>
</dbReference>
<dbReference type="SUPFAM" id="SSF52374">
    <property type="entry name" value="Nucleotidylyl transferase"/>
    <property type="match status" value="1"/>
</dbReference>